<feature type="compositionally biased region" description="Acidic residues" evidence="1">
    <location>
        <begin position="33"/>
        <end position="47"/>
    </location>
</feature>
<evidence type="ECO:0000313" key="4">
    <source>
        <dbReference type="Proteomes" id="UP001172155"/>
    </source>
</evidence>
<reference evidence="3" key="1">
    <citation type="submission" date="2023-06" db="EMBL/GenBank/DDBJ databases">
        <title>Genome-scale phylogeny and comparative genomics of the fungal order Sordariales.</title>
        <authorList>
            <consortium name="Lawrence Berkeley National Laboratory"/>
            <person name="Hensen N."/>
            <person name="Bonometti L."/>
            <person name="Westerberg I."/>
            <person name="Brannstrom I.O."/>
            <person name="Guillou S."/>
            <person name="Cros-Aarteil S."/>
            <person name="Calhoun S."/>
            <person name="Haridas S."/>
            <person name="Kuo A."/>
            <person name="Mondo S."/>
            <person name="Pangilinan J."/>
            <person name="Riley R."/>
            <person name="LaButti K."/>
            <person name="Andreopoulos B."/>
            <person name="Lipzen A."/>
            <person name="Chen C."/>
            <person name="Yanf M."/>
            <person name="Daum C."/>
            <person name="Ng V."/>
            <person name="Clum A."/>
            <person name="Steindorff A."/>
            <person name="Ohm R."/>
            <person name="Martin F."/>
            <person name="Silar P."/>
            <person name="Natvig D."/>
            <person name="Lalanne C."/>
            <person name="Gautier V."/>
            <person name="Ament-velasquez S.L."/>
            <person name="Kruys A."/>
            <person name="Hutchinson M.I."/>
            <person name="Powell A.J."/>
            <person name="Barry K."/>
            <person name="Miller A.N."/>
            <person name="Grigoriev I.V."/>
            <person name="Debuchy R."/>
            <person name="Gladieux P."/>
            <person name="Thoren M.H."/>
            <person name="Johannesson H."/>
        </authorList>
    </citation>
    <scope>NUCLEOTIDE SEQUENCE</scope>
    <source>
        <strain evidence="3">SMH3187-1</strain>
    </source>
</reference>
<dbReference type="InterPro" id="IPR036047">
    <property type="entry name" value="F-box-like_dom_sf"/>
</dbReference>
<keyword evidence="4" id="KW-1185">Reference proteome</keyword>
<accession>A0AA40F8N8</accession>
<dbReference type="InterPro" id="IPR056021">
    <property type="entry name" value="DUF7600"/>
</dbReference>
<feature type="domain" description="DUF7600" evidence="2">
    <location>
        <begin position="393"/>
        <end position="532"/>
    </location>
</feature>
<organism evidence="3 4">
    <name type="scientific">Schizothecium vesticola</name>
    <dbReference type="NCBI Taxonomy" id="314040"/>
    <lineage>
        <taxon>Eukaryota</taxon>
        <taxon>Fungi</taxon>
        <taxon>Dikarya</taxon>
        <taxon>Ascomycota</taxon>
        <taxon>Pezizomycotina</taxon>
        <taxon>Sordariomycetes</taxon>
        <taxon>Sordariomycetidae</taxon>
        <taxon>Sordariales</taxon>
        <taxon>Schizotheciaceae</taxon>
        <taxon>Schizothecium</taxon>
    </lineage>
</organism>
<dbReference type="Proteomes" id="UP001172155">
    <property type="component" value="Unassembled WGS sequence"/>
</dbReference>
<evidence type="ECO:0000313" key="3">
    <source>
        <dbReference type="EMBL" id="KAK0752766.1"/>
    </source>
</evidence>
<evidence type="ECO:0000259" key="2">
    <source>
        <dbReference type="Pfam" id="PF24539"/>
    </source>
</evidence>
<comment type="caution">
    <text evidence="3">The sequence shown here is derived from an EMBL/GenBank/DDBJ whole genome shotgun (WGS) entry which is preliminary data.</text>
</comment>
<evidence type="ECO:0000256" key="1">
    <source>
        <dbReference type="SAM" id="MobiDB-lite"/>
    </source>
</evidence>
<dbReference type="EMBL" id="JAUKUD010000001">
    <property type="protein sequence ID" value="KAK0752766.1"/>
    <property type="molecule type" value="Genomic_DNA"/>
</dbReference>
<dbReference type="SUPFAM" id="SSF81383">
    <property type="entry name" value="F-box domain"/>
    <property type="match status" value="1"/>
</dbReference>
<protein>
    <recommendedName>
        <fullName evidence="2">DUF7600 domain-containing protein</fullName>
    </recommendedName>
</protein>
<feature type="region of interest" description="Disordered" evidence="1">
    <location>
        <begin position="27"/>
        <end position="68"/>
    </location>
</feature>
<dbReference type="AlphaFoldDB" id="A0AA40F8N8"/>
<gene>
    <name evidence="3" type="ORF">B0T18DRAFT_2200</name>
</gene>
<name>A0AA40F8N8_9PEZI</name>
<dbReference type="Pfam" id="PF24539">
    <property type="entry name" value="DUF7600"/>
    <property type="match status" value="1"/>
</dbReference>
<sequence length="771" mass="87184">MVDLEYQFTHPAGACFLCGGDVDRVSIPRASDDSDSDTPSDNSDDLSNDSGSEPNDPSDGPNGQPGKRRRDYWMKYFRLVYIDPSDQRVLVSPIGVKNARGSQYRIPGSILWDWHDDEGFLIHGACSKLLRNLYDPYSVPIPRLWEVLRSIPIYDARVPSWGHEYSLKPVQKHYYPQYPWRTCDIYGQKSRPDRLGANPRRVASLLAAAPIAPAEGGEWDTVFESVDQSCDDFFRLPAEIRLEIGLLLGFDDVLALRLASKAFSFLFHDQQFWASRFLAPHGERSWLLEAEPQIFHMISTGKNVADWRWLFGQTRDVNCRSAISNLGRILGLAKQLRVILDLEFFMNEIPVFPGGEIAHEQPSAVSCTADSTRQRLGAIDWAYQPWVGELEDTGPQMQSTRLVYLSDDISRLSFSFVTVGDERYLAGIVFHARSTEEILRLGYRNPSEPPEAVDINGEFCGFELAVGSRGIQGILCVDGDGRAVGDWVGLDRRKAHKPPVTSRLACRAQTKILAMRGQFDGLRFTMLSVASEYTVRIFEEKPYEFDEGAFTMRRNGVWYPGLPTDEQGEDKYLHIWDEYALHVGRLCQGYKPLTWICFGGWGGLALRHITNMSVLLHGKFSPRQFTVKFSYDNAYDTEDKWRERHGMLSTRATAYPELEEAFEEFPIDGAGGEFIINVGMLMHFHDGYVHSPHRRRDFDRNGFPVGIEVKTNWGRSKVFTVKSDVVRSGPPETYYLAPPDNETPILGLYAGEISKTMGFQLGVLGQGIKST</sequence>
<proteinExistence type="predicted"/>